<dbReference type="PANTHER" id="PTHR46125:SF27">
    <property type="entry name" value="GATA TRANSCRIPTION FACTOR 28"/>
    <property type="match status" value="1"/>
</dbReference>
<evidence type="ECO:0000313" key="11">
    <source>
        <dbReference type="Proteomes" id="UP000243459"/>
    </source>
</evidence>
<reference evidence="11" key="1">
    <citation type="journal article" date="2017" name="Nat. Commun.">
        <title>The asparagus genome sheds light on the origin and evolution of a young Y chromosome.</title>
        <authorList>
            <person name="Harkess A."/>
            <person name="Zhou J."/>
            <person name="Xu C."/>
            <person name="Bowers J.E."/>
            <person name="Van der Hulst R."/>
            <person name="Ayyampalayam S."/>
            <person name="Mercati F."/>
            <person name="Riccardi P."/>
            <person name="McKain M.R."/>
            <person name="Kakrana A."/>
            <person name="Tang H."/>
            <person name="Ray J."/>
            <person name="Groenendijk J."/>
            <person name="Arikit S."/>
            <person name="Mathioni S.M."/>
            <person name="Nakano M."/>
            <person name="Shan H."/>
            <person name="Telgmann-Rauber A."/>
            <person name="Kanno A."/>
            <person name="Yue Z."/>
            <person name="Chen H."/>
            <person name="Li W."/>
            <person name="Chen Y."/>
            <person name="Xu X."/>
            <person name="Zhang Y."/>
            <person name="Luo S."/>
            <person name="Chen H."/>
            <person name="Gao J."/>
            <person name="Mao Z."/>
            <person name="Pires J.C."/>
            <person name="Luo M."/>
            <person name="Kudrna D."/>
            <person name="Wing R.A."/>
            <person name="Meyers B.C."/>
            <person name="Yi K."/>
            <person name="Kong H."/>
            <person name="Lavrijsen P."/>
            <person name="Sunseri F."/>
            <person name="Falavigna A."/>
            <person name="Ye Y."/>
            <person name="Leebens-Mack J.H."/>
            <person name="Chen G."/>
        </authorList>
    </citation>
    <scope>NUCLEOTIDE SEQUENCE [LARGE SCALE GENOMIC DNA]</scope>
    <source>
        <strain evidence="11">cv. DH0086</strain>
    </source>
</reference>
<dbReference type="GO" id="GO:0008270">
    <property type="term" value="F:zinc ion binding"/>
    <property type="evidence" value="ECO:0007669"/>
    <property type="project" value="UniProtKB-KW"/>
</dbReference>
<keyword evidence="3" id="KW-0804">Transcription</keyword>
<keyword evidence="11" id="KW-1185">Reference proteome</keyword>
<dbReference type="EMBL" id="CM007387">
    <property type="protein sequence ID" value="ONK63931.1"/>
    <property type="molecule type" value="Genomic_DNA"/>
</dbReference>
<keyword evidence="5" id="KW-0479">Metal-binding</keyword>
<dbReference type="Gene3D" id="3.30.50.10">
    <property type="entry name" value="Erythroid Transcription Factor GATA-1, subunit A"/>
    <property type="match status" value="1"/>
</dbReference>
<dbReference type="SUPFAM" id="SSF57716">
    <property type="entry name" value="Glucocorticoid receptor-like (DNA-binding domain)"/>
    <property type="match status" value="1"/>
</dbReference>
<evidence type="ECO:0008006" key="12">
    <source>
        <dbReference type="Google" id="ProtNLM"/>
    </source>
</evidence>
<accession>A0A5P1EGV3</accession>
<sequence>MAWLSAVEYSCAFVHRGGFTVFDCRPAERVQAVLLLLGGQELSPDFPGMTSPDNVHHRLPNDITRLSTNPHRLASIMRYREKRKNLCFDKKVLYEVRQDVASRMKRHKGQFASSKKNSEEAVSPSSSGEHAQSNSQEETVSSFCQNCGTPKGATPMMRRGPAGPRSLCNACGLMWANKGTLRSPSQPSSSGIQNSPTNPTEQSDANGSDIGSNGHMFSATSNGPESTMIARIDASMEYADG</sequence>
<evidence type="ECO:0000259" key="8">
    <source>
        <dbReference type="PROSITE" id="PS50114"/>
    </source>
</evidence>
<keyword evidence="4 6" id="KW-0539">Nucleus</keyword>
<feature type="compositionally biased region" description="Polar residues" evidence="7">
    <location>
        <begin position="180"/>
        <end position="211"/>
    </location>
</feature>
<dbReference type="AlphaFoldDB" id="A0A5P1EGV3"/>
<dbReference type="InterPro" id="IPR010402">
    <property type="entry name" value="CCT_domain"/>
</dbReference>
<feature type="domain" description="GATA-type" evidence="8">
    <location>
        <begin position="144"/>
        <end position="195"/>
    </location>
</feature>
<dbReference type="Pfam" id="PF06203">
    <property type="entry name" value="CCT"/>
    <property type="match status" value="1"/>
</dbReference>
<comment type="subcellular location">
    <subcellularLocation>
        <location evidence="1 6">Nucleus</location>
    </subcellularLocation>
</comment>
<keyword evidence="5" id="KW-0862">Zinc</keyword>
<feature type="region of interest" description="Disordered" evidence="7">
    <location>
        <begin position="179"/>
        <end position="241"/>
    </location>
</feature>
<dbReference type="GO" id="GO:0006355">
    <property type="term" value="P:regulation of DNA-templated transcription"/>
    <property type="evidence" value="ECO:0007669"/>
    <property type="project" value="InterPro"/>
</dbReference>
<dbReference type="Gramene" id="ONK63931">
    <property type="protein sequence ID" value="ONK63931"/>
    <property type="gene ID" value="A4U43_C07F20390"/>
</dbReference>
<keyword evidence="2" id="KW-0805">Transcription regulation</keyword>
<dbReference type="GO" id="GO:0005634">
    <property type="term" value="C:nucleus"/>
    <property type="evidence" value="ECO:0007669"/>
    <property type="project" value="UniProtKB-SubCell"/>
</dbReference>
<evidence type="ECO:0000256" key="4">
    <source>
        <dbReference type="ARBA" id="ARBA00023242"/>
    </source>
</evidence>
<dbReference type="InterPro" id="IPR045280">
    <property type="entry name" value="TIFY-like"/>
</dbReference>
<evidence type="ECO:0000256" key="7">
    <source>
        <dbReference type="SAM" id="MobiDB-lite"/>
    </source>
</evidence>
<name>A0A5P1EGV3_ASPOF</name>
<dbReference type="GO" id="GO:0043565">
    <property type="term" value="F:sequence-specific DNA binding"/>
    <property type="evidence" value="ECO:0007669"/>
    <property type="project" value="InterPro"/>
</dbReference>
<dbReference type="InterPro" id="IPR013088">
    <property type="entry name" value="Znf_NHR/GATA"/>
</dbReference>
<dbReference type="PROSITE" id="PS00344">
    <property type="entry name" value="GATA_ZN_FINGER_1"/>
    <property type="match status" value="1"/>
</dbReference>
<dbReference type="PANTHER" id="PTHR46125">
    <property type="entry name" value="GATA TRANSCRIPTION FACTOR 28"/>
    <property type="match status" value="1"/>
</dbReference>
<evidence type="ECO:0000256" key="3">
    <source>
        <dbReference type="ARBA" id="ARBA00023163"/>
    </source>
</evidence>
<evidence type="ECO:0000256" key="6">
    <source>
        <dbReference type="PROSITE-ProRule" id="PRU00357"/>
    </source>
</evidence>
<feature type="domain" description="CCT" evidence="9">
    <location>
        <begin position="72"/>
        <end position="114"/>
    </location>
</feature>
<dbReference type="SMART" id="SM00401">
    <property type="entry name" value="ZnF_GATA"/>
    <property type="match status" value="1"/>
</dbReference>
<dbReference type="InterPro" id="IPR000679">
    <property type="entry name" value="Znf_GATA"/>
</dbReference>
<evidence type="ECO:0000256" key="1">
    <source>
        <dbReference type="ARBA" id="ARBA00004123"/>
    </source>
</evidence>
<dbReference type="PROSITE" id="PS50114">
    <property type="entry name" value="GATA_ZN_FINGER_2"/>
    <property type="match status" value="1"/>
</dbReference>
<evidence type="ECO:0000313" key="10">
    <source>
        <dbReference type="EMBL" id="ONK63931.1"/>
    </source>
</evidence>
<dbReference type="Proteomes" id="UP000243459">
    <property type="component" value="Chromosome 7"/>
</dbReference>
<organism evidence="10 11">
    <name type="scientific">Asparagus officinalis</name>
    <name type="common">Garden asparagus</name>
    <dbReference type="NCBI Taxonomy" id="4686"/>
    <lineage>
        <taxon>Eukaryota</taxon>
        <taxon>Viridiplantae</taxon>
        <taxon>Streptophyta</taxon>
        <taxon>Embryophyta</taxon>
        <taxon>Tracheophyta</taxon>
        <taxon>Spermatophyta</taxon>
        <taxon>Magnoliopsida</taxon>
        <taxon>Liliopsida</taxon>
        <taxon>Asparagales</taxon>
        <taxon>Asparagaceae</taxon>
        <taxon>Asparagoideae</taxon>
        <taxon>Asparagus</taxon>
    </lineage>
</organism>
<protein>
    <recommendedName>
        <fullName evidence="12">CCT domain-containing protein</fullName>
    </recommendedName>
</protein>
<dbReference type="Pfam" id="PF00320">
    <property type="entry name" value="GATA"/>
    <property type="match status" value="1"/>
</dbReference>
<evidence type="ECO:0000259" key="9">
    <source>
        <dbReference type="PROSITE" id="PS51017"/>
    </source>
</evidence>
<gene>
    <name evidence="10" type="ORF">A4U43_C07F20390</name>
</gene>
<evidence type="ECO:0000256" key="2">
    <source>
        <dbReference type="ARBA" id="ARBA00023015"/>
    </source>
</evidence>
<dbReference type="PROSITE" id="PS51017">
    <property type="entry name" value="CCT"/>
    <property type="match status" value="1"/>
</dbReference>
<dbReference type="CDD" id="cd00202">
    <property type="entry name" value="ZnF_GATA"/>
    <property type="match status" value="1"/>
</dbReference>
<proteinExistence type="predicted"/>
<evidence type="ECO:0000256" key="5">
    <source>
        <dbReference type="PROSITE-ProRule" id="PRU00094"/>
    </source>
</evidence>
<feature type="compositionally biased region" description="Polar residues" evidence="7">
    <location>
        <begin position="123"/>
        <end position="137"/>
    </location>
</feature>
<keyword evidence="5" id="KW-0863">Zinc-finger</keyword>
<feature type="region of interest" description="Disordered" evidence="7">
    <location>
        <begin position="105"/>
        <end position="137"/>
    </location>
</feature>
<dbReference type="OMA" id="HEFKCAS"/>